<proteinExistence type="inferred from homology"/>
<dbReference type="InterPro" id="IPR002213">
    <property type="entry name" value="UDP_glucos_trans"/>
</dbReference>
<feature type="non-terminal residue" evidence="12">
    <location>
        <position position="1"/>
    </location>
</feature>
<evidence type="ECO:0000256" key="7">
    <source>
        <dbReference type="ARBA" id="ARBA00022729"/>
    </source>
</evidence>
<dbReference type="PANTHER" id="PTHR48043:SF23">
    <property type="entry name" value="UDP-GLUCURONOSYLTRANSFERASE"/>
    <property type="match status" value="1"/>
</dbReference>
<name>A0AAV5WZE3_9BILA</name>
<dbReference type="Proteomes" id="UP001432322">
    <property type="component" value="Unassembled WGS sequence"/>
</dbReference>
<gene>
    <name evidence="12" type="ORF">PFISCL1PPCAC_27704</name>
</gene>
<evidence type="ECO:0000256" key="5">
    <source>
        <dbReference type="ARBA" id="ARBA00022679"/>
    </source>
</evidence>
<keyword evidence="8 11" id="KW-1133">Transmembrane helix</keyword>
<evidence type="ECO:0000256" key="2">
    <source>
        <dbReference type="ARBA" id="ARBA00009995"/>
    </source>
</evidence>
<dbReference type="Pfam" id="PF00201">
    <property type="entry name" value="UDPGT"/>
    <property type="match status" value="1"/>
</dbReference>
<comment type="similarity">
    <text evidence="2">Belongs to the UDP-glycosyltransferase family.</text>
</comment>
<organism evidence="12 13">
    <name type="scientific">Pristionchus fissidentatus</name>
    <dbReference type="NCBI Taxonomy" id="1538716"/>
    <lineage>
        <taxon>Eukaryota</taxon>
        <taxon>Metazoa</taxon>
        <taxon>Ecdysozoa</taxon>
        <taxon>Nematoda</taxon>
        <taxon>Chromadorea</taxon>
        <taxon>Rhabditida</taxon>
        <taxon>Rhabditina</taxon>
        <taxon>Diplogasteromorpha</taxon>
        <taxon>Diplogasteroidea</taxon>
        <taxon>Neodiplogasteridae</taxon>
        <taxon>Pristionchus</taxon>
    </lineage>
</organism>
<evidence type="ECO:0000256" key="4">
    <source>
        <dbReference type="ARBA" id="ARBA00022676"/>
    </source>
</evidence>
<sequence length="531" mass="60184">ISSNLYLFMRPLLLFLTFNYSYSFKFLVYSPQFAESHVNYLGKLADSLIDAGHEVVILSPVLHEINVGAGSKRARVIEVPQSEKKGYQSEVDVDMIDDLWSVTSWWEMQLRWERHHVELVVQCEATIHHPGLIEQMKTEQFDVAFAESIDWCFAGIIHLVGIENFAFAESIGIKDGLFPITQIPSFPSYVPTITGGRYGDDMTFLQRAFNFFNLFAFQDFNFKAVPLYQELFDRDFPGFPPVVELLSQSSLHFINSDPLIDFPHLSAARIVDVGGIAVSNGYTTLNKTWSTLLDLRPRNVLISFGTFAQAHGMPPAYKKTLLDTIKAFPDVTFMMKYEKPEHNFSGCCDNLIEGLWLPQNDLLRDPRLSAFLTHGGQGSVTEASYAGVPMVVVPVIYDQAHNAFEVKRNGLGIVVDKTELAERGPLETALRKVLDDPKYKIQARKISAMLSDKPFSAREIFVRNMEFLASHGPLRQLDHYGRHLNFIQYYSIDVISAAFSLFSLVGWLIFLVVRFAFVLLNTGFTSKQKQI</sequence>
<feature type="transmembrane region" description="Helical" evidence="11">
    <location>
        <begin position="494"/>
        <end position="520"/>
    </location>
</feature>
<comment type="catalytic activity">
    <reaction evidence="10">
        <text>glucuronate acceptor + UDP-alpha-D-glucuronate = acceptor beta-D-glucuronoside + UDP + H(+)</text>
        <dbReference type="Rhea" id="RHEA:21032"/>
        <dbReference type="ChEBI" id="CHEBI:15378"/>
        <dbReference type="ChEBI" id="CHEBI:58052"/>
        <dbReference type="ChEBI" id="CHEBI:58223"/>
        <dbReference type="ChEBI" id="CHEBI:132367"/>
        <dbReference type="ChEBI" id="CHEBI:132368"/>
        <dbReference type="EC" id="2.4.1.17"/>
    </reaction>
</comment>
<evidence type="ECO:0000313" key="13">
    <source>
        <dbReference type="Proteomes" id="UP001432322"/>
    </source>
</evidence>
<dbReference type="SUPFAM" id="SSF53756">
    <property type="entry name" value="UDP-Glycosyltransferase/glycogen phosphorylase"/>
    <property type="match status" value="1"/>
</dbReference>
<dbReference type="CDD" id="cd03784">
    <property type="entry name" value="GT1_Gtf-like"/>
    <property type="match status" value="1"/>
</dbReference>
<reference evidence="12" key="1">
    <citation type="submission" date="2023-10" db="EMBL/GenBank/DDBJ databases">
        <title>Genome assembly of Pristionchus species.</title>
        <authorList>
            <person name="Yoshida K."/>
            <person name="Sommer R.J."/>
        </authorList>
    </citation>
    <scope>NUCLEOTIDE SEQUENCE</scope>
    <source>
        <strain evidence="12">RS5133</strain>
    </source>
</reference>
<keyword evidence="6 11" id="KW-0812">Transmembrane</keyword>
<evidence type="ECO:0000256" key="1">
    <source>
        <dbReference type="ARBA" id="ARBA00004167"/>
    </source>
</evidence>
<evidence type="ECO:0000256" key="10">
    <source>
        <dbReference type="ARBA" id="ARBA00047475"/>
    </source>
</evidence>
<evidence type="ECO:0000256" key="11">
    <source>
        <dbReference type="SAM" id="Phobius"/>
    </source>
</evidence>
<evidence type="ECO:0000256" key="6">
    <source>
        <dbReference type="ARBA" id="ARBA00022692"/>
    </source>
</evidence>
<comment type="caution">
    <text evidence="12">The sequence shown here is derived from an EMBL/GenBank/DDBJ whole genome shotgun (WGS) entry which is preliminary data.</text>
</comment>
<comment type="subcellular location">
    <subcellularLocation>
        <location evidence="1">Membrane</location>
        <topology evidence="1">Single-pass membrane protein</topology>
    </subcellularLocation>
</comment>
<dbReference type="FunFam" id="3.40.50.2000:FF:000038">
    <property type="entry name" value="UDP-GlucuronosylTransferase"/>
    <property type="match status" value="1"/>
</dbReference>
<keyword evidence="13" id="KW-1185">Reference proteome</keyword>
<dbReference type="GO" id="GO:0016020">
    <property type="term" value="C:membrane"/>
    <property type="evidence" value="ECO:0007669"/>
    <property type="project" value="UniProtKB-SubCell"/>
</dbReference>
<accession>A0AAV5WZE3</accession>
<keyword evidence="7" id="KW-0732">Signal</keyword>
<dbReference type="EMBL" id="BTSY01000007">
    <property type="protein sequence ID" value="GMT36407.1"/>
    <property type="molecule type" value="Genomic_DNA"/>
</dbReference>
<evidence type="ECO:0000313" key="12">
    <source>
        <dbReference type="EMBL" id="GMT36407.1"/>
    </source>
</evidence>
<evidence type="ECO:0000256" key="9">
    <source>
        <dbReference type="ARBA" id="ARBA00023136"/>
    </source>
</evidence>
<dbReference type="AlphaFoldDB" id="A0AAV5WZE3"/>
<evidence type="ECO:0000256" key="8">
    <source>
        <dbReference type="ARBA" id="ARBA00022989"/>
    </source>
</evidence>
<dbReference type="Gene3D" id="3.40.50.2000">
    <property type="entry name" value="Glycogen Phosphorylase B"/>
    <property type="match status" value="1"/>
</dbReference>
<protein>
    <recommendedName>
        <fullName evidence="3">glucuronosyltransferase</fullName>
        <ecNumber evidence="3">2.4.1.17</ecNumber>
    </recommendedName>
</protein>
<dbReference type="GO" id="GO:0015020">
    <property type="term" value="F:glucuronosyltransferase activity"/>
    <property type="evidence" value="ECO:0007669"/>
    <property type="project" value="UniProtKB-EC"/>
</dbReference>
<keyword evidence="4" id="KW-0328">Glycosyltransferase</keyword>
<dbReference type="EC" id="2.4.1.17" evidence="3"/>
<dbReference type="PANTHER" id="PTHR48043">
    <property type="entry name" value="EG:EG0003.4 PROTEIN-RELATED"/>
    <property type="match status" value="1"/>
</dbReference>
<keyword evidence="9 11" id="KW-0472">Membrane</keyword>
<keyword evidence="5" id="KW-0808">Transferase</keyword>
<evidence type="ECO:0000256" key="3">
    <source>
        <dbReference type="ARBA" id="ARBA00012544"/>
    </source>
</evidence>
<dbReference type="InterPro" id="IPR050271">
    <property type="entry name" value="UDP-glycosyltransferase"/>
</dbReference>